<evidence type="ECO:0000313" key="1">
    <source>
        <dbReference type="EMBL" id="RNA07834.1"/>
    </source>
</evidence>
<reference evidence="1 2" key="1">
    <citation type="journal article" date="2018" name="Sci. Rep.">
        <title>Genomic signatures of local adaptation to the degree of environmental predictability in rotifers.</title>
        <authorList>
            <person name="Franch-Gras L."/>
            <person name="Hahn C."/>
            <person name="Garcia-Roger E.M."/>
            <person name="Carmona M.J."/>
            <person name="Serra M."/>
            <person name="Gomez A."/>
        </authorList>
    </citation>
    <scope>NUCLEOTIDE SEQUENCE [LARGE SCALE GENOMIC DNA]</scope>
    <source>
        <strain evidence="1">HYR1</strain>
    </source>
</reference>
<accession>A0A3M7Q9K6</accession>
<proteinExistence type="predicted"/>
<evidence type="ECO:0000313" key="2">
    <source>
        <dbReference type="Proteomes" id="UP000276133"/>
    </source>
</evidence>
<dbReference type="AlphaFoldDB" id="A0A3M7Q9K6"/>
<keyword evidence="2" id="KW-1185">Reference proteome</keyword>
<name>A0A3M7Q9K6_BRAPC</name>
<comment type="caution">
    <text evidence="1">The sequence shown here is derived from an EMBL/GenBank/DDBJ whole genome shotgun (WGS) entry which is preliminary data.</text>
</comment>
<dbReference type="Proteomes" id="UP000276133">
    <property type="component" value="Unassembled WGS sequence"/>
</dbReference>
<organism evidence="1 2">
    <name type="scientific">Brachionus plicatilis</name>
    <name type="common">Marine rotifer</name>
    <name type="synonym">Brachionus muelleri</name>
    <dbReference type="NCBI Taxonomy" id="10195"/>
    <lineage>
        <taxon>Eukaryota</taxon>
        <taxon>Metazoa</taxon>
        <taxon>Spiralia</taxon>
        <taxon>Gnathifera</taxon>
        <taxon>Rotifera</taxon>
        <taxon>Eurotatoria</taxon>
        <taxon>Monogononta</taxon>
        <taxon>Pseudotrocha</taxon>
        <taxon>Ploima</taxon>
        <taxon>Brachionidae</taxon>
        <taxon>Brachionus</taxon>
    </lineage>
</organism>
<dbReference type="EMBL" id="REGN01006936">
    <property type="protein sequence ID" value="RNA07834.1"/>
    <property type="molecule type" value="Genomic_DNA"/>
</dbReference>
<protein>
    <submittedName>
        <fullName evidence="1">Uncharacterized protein</fullName>
    </submittedName>
</protein>
<sequence>MLIYYFKRRSKEKKWPSSGSKISLINFNLVPFLSKLIHNRGCWFNNIIHLKRAKCVKKIKFLNKKIYERKFNTPQTSTSTNSSSEYDFGYEYNTCTRMKTRLCFEYKCIGHSLIESDNPSLEKTAIMNVQNLFNYLTINEQKFLSVSLARFGLRMLIVPSTEVRTFHSQSLKESEDVAYVKKVERVLFSSEHHDLLSSKIDKERVNLNRRLDFLDCDNNQLNEGESSSSFIVLYLTNKIIFVNVNVNVNWKWQNANNFTLSHLHIFRFLCNISDINK</sequence>
<gene>
    <name evidence="1" type="ORF">BpHYR1_002363</name>
</gene>